<dbReference type="EMBL" id="RBAN01000007">
    <property type="protein sequence ID" value="RKN51416.1"/>
    <property type="molecule type" value="Genomic_DNA"/>
</dbReference>
<dbReference type="InterPro" id="IPR002934">
    <property type="entry name" value="Polymerase_NTP_transf_dom"/>
</dbReference>
<feature type="domain" description="Polymerase nucleotidyl transferase" evidence="1">
    <location>
        <begin position="17"/>
        <end position="76"/>
    </location>
</feature>
<accession>A0A3A9ZV54</accession>
<sequence length="233" mass="26116">MTMTDVNDLVARAYGDPAVVGMVLTGSRARGLATRYSDIDLCVVVSERRESWWQGRRTAEVDAFVCTVDELADTSDIWQRYAFRGAQVLVDKLDGVIAQLVQRQAVPTQAEANTWAREGLDGYVNLLYRAAKSRRDGDLAAAALDIAESVSWLLTTIFALHGRLRPYNKYLRWELTTCPMGEPWSADTLPERLLHDPAGLFPDIERLARERGLADVLDAWGDDLHLLRQPRTA</sequence>
<dbReference type="Pfam" id="PF01909">
    <property type="entry name" value="NTP_transf_2"/>
    <property type="match status" value="1"/>
</dbReference>
<gene>
    <name evidence="2" type="ORF">D7193_29040</name>
</gene>
<evidence type="ECO:0000259" key="1">
    <source>
        <dbReference type="Pfam" id="PF01909"/>
    </source>
</evidence>
<dbReference type="CDD" id="cd05403">
    <property type="entry name" value="NT_KNTase_like"/>
    <property type="match status" value="1"/>
</dbReference>
<evidence type="ECO:0000313" key="3">
    <source>
        <dbReference type="Proteomes" id="UP000279968"/>
    </source>
</evidence>
<dbReference type="AlphaFoldDB" id="A0A3A9ZV54"/>
<evidence type="ECO:0000313" key="2">
    <source>
        <dbReference type="EMBL" id="RKN51416.1"/>
    </source>
</evidence>
<reference evidence="2 3" key="1">
    <citation type="journal article" date="2015" name="Int. J. Syst. Evol. Microbiol.">
        <title>Micromonospora costi sp. nov., isolated from a leaf of Costus speciosus.</title>
        <authorList>
            <person name="Thawai C."/>
        </authorList>
    </citation>
    <scope>NUCLEOTIDE SEQUENCE [LARGE SCALE GENOMIC DNA]</scope>
    <source>
        <strain evidence="2 3">CS1-12</strain>
    </source>
</reference>
<keyword evidence="3" id="KW-1185">Reference proteome</keyword>
<dbReference type="SUPFAM" id="SSF81301">
    <property type="entry name" value="Nucleotidyltransferase"/>
    <property type="match status" value="1"/>
</dbReference>
<dbReference type="Proteomes" id="UP000279968">
    <property type="component" value="Unassembled WGS sequence"/>
</dbReference>
<name>A0A3A9ZV54_9ACTN</name>
<proteinExistence type="predicted"/>
<organism evidence="2 3">
    <name type="scientific">Micromonospora costi</name>
    <dbReference type="NCBI Taxonomy" id="1530042"/>
    <lineage>
        <taxon>Bacteria</taxon>
        <taxon>Bacillati</taxon>
        <taxon>Actinomycetota</taxon>
        <taxon>Actinomycetes</taxon>
        <taxon>Micromonosporales</taxon>
        <taxon>Micromonosporaceae</taxon>
        <taxon>Micromonospora</taxon>
    </lineage>
</organism>
<dbReference type="InterPro" id="IPR043519">
    <property type="entry name" value="NT_sf"/>
</dbReference>
<comment type="caution">
    <text evidence="2">The sequence shown here is derived from an EMBL/GenBank/DDBJ whole genome shotgun (WGS) entry which is preliminary data.</text>
</comment>
<dbReference type="GO" id="GO:0016779">
    <property type="term" value="F:nucleotidyltransferase activity"/>
    <property type="evidence" value="ECO:0007669"/>
    <property type="project" value="InterPro"/>
</dbReference>
<dbReference type="Gene3D" id="3.30.460.10">
    <property type="entry name" value="Beta Polymerase, domain 2"/>
    <property type="match status" value="1"/>
</dbReference>
<protein>
    <recommendedName>
        <fullName evidence="1">Polymerase nucleotidyl transferase domain-containing protein</fullName>
    </recommendedName>
</protein>